<feature type="transmembrane region" description="Helical" evidence="2">
    <location>
        <begin position="147"/>
        <end position="173"/>
    </location>
</feature>
<keyword evidence="5" id="KW-1185">Reference proteome</keyword>
<evidence type="ECO:0000313" key="4">
    <source>
        <dbReference type="EMBL" id="GIF00486.1"/>
    </source>
</evidence>
<comment type="caution">
    <text evidence="4">The sequence shown here is derived from an EMBL/GenBank/DDBJ whole genome shotgun (WGS) entry which is preliminary data.</text>
</comment>
<dbReference type="InterPro" id="IPR050923">
    <property type="entry name" value="Cell_Proc_Reg/RNA_Proc"/>
</dbReference>
<dbReference type="RefSeq" id="WP_203788352.1">
    <property type="nucleotide sequence ID" value="NZ_BOMV01000083.1"/>
</dbReference>
<keyword evidence="2" id="KW-0472">Membrane</keyword>
<evidence type="ECO:0000256" key="2">
    <source>
        <dbReference type="SAM" id="Phobius"/>
    </source>
</evidence>
<proteinExistence type="predicted"/>
<dbReference type="SMART" id="SM00240">
    <property type="entry name" value="FHA"/>
    <property type="match status" value="1"/>
</dbReference>
<dbReference type="PROSITE" id="PS50006">
    <property type="entry name" value="FHA_DOMAIN"/>
    <property type="match status" value="1"/>
</dbReference>
<dbReference type="Proteomes" id="UP000636960">
    <property type="component" value="Unassembled WGS sequence"/>
</dbReference>
<dbReference type="InterPro" id="IPR008984">
    <property type="entry name" value="SMAD_FHA_dom_sf"/>
</dbReference>
<keyword evidence="2" id="KW-0812">Transmembrane</keyword>
<evidence type="ECO:0000313" key="5">
    <source>
        <dbReference type="Proteomes" id="UP000636960"/>
    </source>
</evidence>
<evidence type="ECO:0000256" key="1">
    <source>
        <dbReference type="ARBA" id="ARBA00022553"/>
    </source>
</evidence>
<gene>
    <name evidence="4" type="ORF">Ari01nite_79500</name>
</gene>
<name>A0A919K478_9ACTN</name>
<reference evidence="4" key="1">
    <citation type="submission" date="2021-01" db="EMBL/GenBank/DDBJ databases">
        <title>Whole genome shotgun sequence of Actinoplanes rishiriensis NBRC 108556.</title>
        <authorList>
            <person name="Komaki H."/>
            <person name="Tamura T."/>
        </authorList>
    </citation>
    <scope>NUCLEOTIDE SEQUENCE</scope>
    <source>
        <strain evidence="4">NBRC 108556</strain>
    </source>
</reference>
<sequence length="229" mass="23772">MASLVVTTTPLTGTRIDLGAGPTTIGRQPDCTGVLDEPTVSRRHAVIVQEQGELVLHDLGSSNGTTVNGSPVHGAVRLHSGDRVSFGSVGLRVEFPPGAGLSVGRQDAGQINNVDGNQYIQHIRAERESFLADIATSKTKARRLITIGFLFVVTGFALFGYGVVSFIQAVPGINLGTPPSEVPTPFGPDVGGVPLGIIGFALGALGGFTLIAGIVLHVSAAARLRRARY</sequence>
<dbReference type="InterPro" id="IPR000253">
    <property type="entry name" value="FHA_dom"/>
</dbReference>
<dbReference type="Pfam" id="PF00498">
    <property type="entry name" value="FHA"/>
    <property type="match status" value="1"/>
</dbReference>
<organism evidence="4 5">
    <name type="scientific">Paractinoplanes rishiriensis</name>
    <dbReference type="NCBI Taxonomy" id="1050105"/>
    <lineage>
        <taxon>Bacteria</taxon>
        <taxon>Bacillati</taxon>
        <taxon>Actinomycetota</taxon>
        <taxon>Actinomycetes</taxon>
        <taxon>Micromonosporales</taxon>
        <taxon>Micromonosporaceae</taxon>
        <taxon>Paractinoplanes</taxon>
    </lineage>
</organism>
<accession>A0A919K478</accession>
<keyword evidence="2" id="KW-1133">Transmembrane helix</keyword>
<dbReference type="Gene3D" id="2.60.200.20">
    <property type="match status" value="1"/>
</dbReference>
<dbReference type="AlphaFoldDB" id="A0A919K478"/>
<feature type="transmembrane region" description="Helical" evidence="2">
    <location>
        <begin position="193"/>
        <end position="218"/>
    </location>
</feature>
<evidence type="ECO:0000259" key="3">
    <source>
        <dbReference type="PROSITE" id="PS50006"/>
    </source>
</evidence>
<dbReference type="PANTHER" id="PTHR23308">
    <property type="entry name" value="NUCLEAR INHIBITOR OF PROTEIN PHOSPHATASE-1"/>
    <property type="match status" value="1"/>
</dbReference>
<dbReference type="CDD" id="cd00060">
    <property type="entry name" value="FHA"/>
    <property type="match status" value="1"/>
</dbReference>
<protein>
    <recommendedName>
        <fullName evidence="3">FHA domain-containing protein</fullName>
    </recommendedName>
</protein>
<feature type="domain" description="FHA" evidence="3">
    <location>
        <begin position="23"/>
        <end position="72"/>
    </location>
</feature>
<keyword evidence="1" id="KW-0597">Phosphoprotein</keyword>
<dbReference type="EMBL" id="BOMV01000083">
    <property type="protein sequence ID" value="GIF00486.1"/>
    <property type="molecule type" value="Genomic_DNA"/>
</dbReference>
<dbReference type="SUPFAM" id="SSF49879">
    <property type="entry name" value="SMAD/FHA domain"/>
    <property type="match status" value="1"/>
</dbReference>